<keyword evidence="3" id="KW-0238">DNA-binding</keyword>
<dbReference type="CDD" id="cd05466">
    <property type="entry name" value="PBP2_LTTR_substrate"/>
    <property type="match status" value="1"/>
</dbReference>
<dbReference type="SUPFAM" id="SSF53850">
    <property type="entry name" value="Periplasmic binding protein-like II"/>
    <property type="match status" value="1"/>
</dbReference>
<evidence type="ECO:0000259" key="5">
    <source>
        <dbReference type="PROSITE" id="PS50931"/>
    </source>
</evidence>
<reference evidence="6 7" key="1">
    <citation type="journal article" date="2008" name="BMC Genomics">
        <title>The missing link: Bordetella petrii is endowed with both the metabolic versatility of environmental bacteria and virulence traits of pathogenic Bordetellae.</title>
        <authorList>
            <person name="Gross R."/>
            <person name="Guzman C.A."/>
            <person name="Sebaihia M."/>
            <person name="Martins Dos Santos V.A."/>
            <person name="Pieper D.H."/>
            <person name="Koebnik R."/>
            <person name="Lechner M."/>
            <person name="Bartels D."/>
            <person name="Buhrmester J."/>
            <person name="Choudhuri J.V."/>
            <person name="Ebensen T."/>
            <person name="Gaigalat L."/>
            <person name="Herrmann S."/>
            <person name="Khachane A.N."/>
            <person name="Larisch C."/>
            <person name="Link S."/>
            <person name="Linke B."/>
            <person name="Meyer F."/>
            <person name="Mormann S."/>
            <person name="Nakunst D."/>
            <person name="Rueckert C."/>
            <person name="Schneiker-Bekel S."/>
            <person name="Schulze K."/>
            <person name="Vorhoelter F.J."/>
            <person name="Yevsa T."/>
            <person name="Engle J.T."/>
            <person name="Goldman W.E."/>
            <person name="Puehler A."/>
            <person name="Goebel U.B."/>
            <person name="Goesmann A."/>
            <person name="Bloecker H."/>
            <person name="Kaiser O."/>
            <person name="Martinez-Arias R."/>
        </authorList>
    </citation>
    <scope>NUCLEOTIDE SEQUENCE [LARGE SCALE GENOMIC DNA]</scope>
    <source>
        <strain evidence="7">ATCC BAA-461 / DSM 12804 / CCUG 43448 / CIP 107267 / Se-1111R</strain>
    </source>
</reference>
<comment type="similarity">
    <text evidence="1">Belongs to the LysR transcriptional regulatory family.</text>
</comment>
<dbReference type="PANTHER" id="PTHR30126">
    <property type="entry name" value="HTH-TYPE TRANSCRIPTIONAL REGULATOR"/>
    <property type="match status" value="1"/>
</dbReference>
<dbReference type="Gene3D" id="1.10.10.10">
    <property type="entry name" value="Winged helix-like DNA-binding domain superfamily/Winged helix DNA-binding domain"/>
    <property type="match status" value="1"/>
</dbReference>
<proteinExistence type="inferred from homology"/>
<keyword evidence="4" id="KW-0804">Transcription</keyword>
<dbReference type="PROSITE" id="PS50931">
    <property type="entry name" value="HTH_LYSR"/>
    <property type="match status" value="1"/>
</dbReference>
<accession>A9IDH3</accession>
<dbReference type="Pfam" id="PF03466">
    <property type="entry name" value="LysR_substrate"/>
    <property type="match status" value="1"/>
</dbReference>
<feature type="domain" description="HTH lysR-type" evidence="5">
    <location>
        <begin position="1"/>
        <end position="58"/>
    </location>
</feature>
<organism evidence="6 7">
    <name type="scientific">Bordetella petrii (strain ATCC BAA-461 / DSM 12804 / CCUG 43448 / CIP 107267 / Se-1111R)</name>
    <dbReference type="NCBI Taxonomy" id="340100"/>
    <lineage>
        <taxon>Bacteria</taxon>
        <taxon>Pseudomonadati</taxon>
        <taxon>Pseudomonadota</taxon>
        <taxon>Betaproteobacteria</taxon>
        <taxon>Burkholderiales</taxon>
        <taxon>Alcaligenaceae</taxon>
        <taxon>Bordetella</taxon>
    </lineage>
</organism>
<dbReference type="SUPFAM" id="SSF46785">
    <property type="entry name" value="Winged helix' DNA-binding domain"/>
    <property type="match status" value="1"/>
</dbReference>
<dbReference type="InterPro" id="IPR005119">
    <property type="entry name" value="LysR_subst-bd"/>
</dbReference>
<dbReference type="EMBL" id="AM902716">
    <property type="protein sequence ID" value="CAP44835.1"/>
    <property type="molecule type" value="Genomic_DNA"/>
</dbReference>
<keyword evidence="7" id="KW-1185">Reference proteome</keyword>
<dbReference type="FunFam" id="1.10.10.10:FF:000001">
    <property type="entry name" value="LysR family transcriptional regulator"/>
    <property type="match status" value="1"/>
</dbReference>
<protein>
    <submittedName>
        <fullName evidence="6">Transcriptional regulator, LysR family</fullName>
    </submittedName>
</protein>
<dbReference type="STRING" id="94624.Bpet4484"/>
<dbReference type="GO" id="GO:0000976">
    <property type="term" value="F:transcription cis-regulatory region binding"/>
    <property type="evidence" value="ECO:0007669"/>
    <property type="project" value="TreeGrafter"/>
</dbReference>
<evidence type="ECO:0000313" key="7">
    <source>
        <dbReference type="Proteomes" id="UP000001225"/>
    </source>
</evidence>
<keyword evidence="2" id="KW-0805">Transcription regulation</keyword>
<name>A9IDH3_BORPD</name>
<sequence>MNLSWLEDFLALAASGNFSRAAQDRHMTQPAFSRRIRALEDWLGVPLFDRATHPVALTETGEWFRATAQEILGRVARVPDEARAVAAAGSATLRFAATHALSLTFLPQWLRGLESRTPVGPIQLVSDMLQQCEAWMQQGRVQFLLCHTHSQAPGRLDSPAYRSLKVGTDTLVPVCAPDRAGRPRHVLSLRARKTVPLLAYSAESGLGRLMRALLGASLPQARVEPVFTAHLAAVLKSMALDGRGVAWLPYSMVDAELRDKRLAEAGDAAWRLQADIRLFRPDQALAPSAEAFWRAVEAAHGG</sequence>
<dbReference type="InterPro" id="IPR036388">
    <property type="entry name" value="WH-like_DNA-bd_sf"/>
</dbReference>
<evidence type="ECO:0000256" key="4">
    <source>
        <dbReference type="ARBA" id="ARBA00023163"/>
    </source>
</evidence>
<gene>
    <name evidence="6" type="ordered locus">Bpet4484</name>
</gene>
<dbReference type="Pfam" id="PF00126">
    <property type="entry name" value="HTH_1"/>
    <property type="match status" value="1"/>
</dbReference>
<evidence type="ECO:0000256" key="3">
    <source>
        <dbReference type="ARBA" id="ARBA00023125"/>
    </source>
</evidence>
<dbReference type="GO" id="GO:0003700">
    <property type="term" value="F:DNA-binding transcription factor activity"/>
    <property type="evidence" value="ECO:0007669"/>
    <property type="project" value="InterPro"/>
</dbReference>
<evidence type="ECO:0000313" key="6">
    <source>
        <dbReference type="EMBL" id="CAP44835.1"/>
    </source>
</evidence>
<dbReference type="Gene3D" id="3.40.190.290">
    <property type="match status" value="1"/>
</dbReference>
<dbReference type="PRINTS" id="PR00039">
    <property type="entry name" value="HTHLYSR"/>
</dbReference>
<evidence type="ECO:0000256" key="2">
    <source>
        <dbReference type="ARBA" id="ARBA00023015"/>
    </source>
</evidence>
<dbReference type="InterPro" id="IPR000847">
    <property type="entry name" value="LysR_HTH_N"/>
</dbReference>
<dbReference type="AlphaFoldDB" id="A9IDH3"/>
<dbReference type="KEGG" id="bpt:Bpet4484"/>
<evidence type="ECO:0000256" key="1">
    <source>
        <dbReference type="ARBA" id="ARBA00009437"/>
    </source>
</evidence>
<dbReference type="eggNOG" id="COG0583">
    <property type="taxonomic scope" value="Bacteria"/>
</dbReference>
<dbReference type="Proteomes" id="UP000001225">
    <property type="component" value="Chromosome"/>
</dbReference>
<dbReference type="PANTHER" id="PTHR30126:SF2">
    <property type="entry name" value="HTH-TYPE TRANSCRIPTIONAL REGULATOR YJIE"/>
    <property type="match status" value="1"/>
</dbReference>
<dbReference type="InterPro" id="IPR036390">
    <property type="entry name" value="WH_DNA-bd_sf"/>
</dbReference>